<dbReference type="STRING" id="40149.A0A0E0F4F8"/>
<feature type="compositionally biased region" description="Basic and acidic residues" evidence="2">
    <location>
        <begin position="562"/>
        <end position="580"/>
    </location>
</feature>
<keyword evidence="1" id="KW-0175">Coiled coil</keyword>
<dbReference type="Proteomes" id="UP000008021">
    <property type="component" value="Chromosome 11"/>
</dbReference>
<protein>
    <submittedName>
        <fullName evidence="3">Uncharacterized protein</fullName>
    </submittedName>
</protein>
<evidence type="ECO:0000256" key="2">
    <source>
        <dbReference type="SAM" id="MobiDB-lite"/>
    </source>
</evidence>
<evidence type="ECO:0000256" key="1">
    <source>
        <dbReference type="SAM" id="Coils"/>
    </source>
</evidence>
<proteinExistence type="predicted"/>
<dbReference type="HOGENOM" id="CLU_494669_0_0_1"/>
<reference evidence="3" key="1">
    <citation type="submission" date="2015-04" db="UniProtKB">
        <authorList>
            <consortium name="EnsemblPlants"/>
        </authorList>
    </citation>
    <scope>IDENTIFICATION</scope>
</reference>
<dbReference type="EnsemblPlants" id="OMERI11G07770.1">
    <property type="protein sequence ID" value="OMERI11G07770.1"/>
    <property type="gene ID" value="OMERI11G07770"/>
</dbReference>
<dbReference type="Gramene" id="OMERI11G07770.1">
    <property type="protein sequence ID" value="OMERI11G07770.1"/>
    <property type="gene ID" value="OMERI11G07770"/>
</dbReference>
<keyword evidence="4" id="KW-1185">Reference proteome</keyword>
<reference evidence="3" key="2">
    <citation type="submission" date="2018-05" db="EMBL/GenBank/DDBJ databases">
        <title>OmerRS3 (Oryza meridionalis Reference Sequence Version 3).</title>
        <authorList>
            <person name="Zhang J."/>
            <person name="Kudrna D."/>
            <person name="Lee S."/>
            <person name="Talag J."/>
            <person name="Welchert J."/>
            <person name="Wing R.A."/>
        </authorList>
    </citation>
    <scope>NUCLEOTIDE SEQUENCE [LARGE SCALE GENOMIC DNA]</scope>
    <source>
        <strain evidence="3">cv. OR44</strain>
    </source>
</reference>
<evidence type="ECO:0000313" key="3">
    <source>
        <dbReference type="EnsemblPlants" id="OMERI11G07770.1"/>
    </source>
</evidence>
<feature type="region of interest" description="Disordered" evidence="2">
    <location>
        <begin position="96"/>
        <end position="167"/>
    </location>
</feature>
<organism evidence="3">
    <name type="scientific">Oryza meridionalis</name>
    <dbReference type="NCBI Taxonomy" id="40149"/>
    <lineage>
        <taxon>Eukaryota</taxon>
        <taxon>Viridiplantae</taxon>
        <taxon>Streptophyta</taxon>
        <taxon>Embryophyta</taxon>
        <taxon>Tracheophyta</taxon>
        <taxon>Spermatophyta</taxon>
        <taxon>Magnoliopsida</taxon>
        <taxon>Liliopsida</taxon>
        <taxon>Poales</taxon>
        <taxon>Poaceae</taxon>
        <taxon>BOP clade</taxon>
        <taxon>Oryzoideae</taxon>
        <taxon>Oryzeae</taxon>
        <taxon>Oryzinae</taxon>
        <taxon>Oryza</taxon>
    </lineage>
</organism>
<feature type="compositionally biased region" description="Acidic residues" evidence="2">
    <location>
        <begin position="128"/>
        <end position="144"/>
    </location>
</feature>
<accession>A0A0E0F4F8</accession>
<name>A0A0E0F4F8_9ORYZ</name>
<evidence type="ECO:0000313" key="4">
    <source>
        <dbReference type="Proteomes" id="UP000008021"/>
    </source>
</evidence>
<dbReference type="AlphaFoldDB" id="A0A0E0F4F8"/>
<sequence length="664" mass="71968">MAPCKPTKARSTGKDPGSLGEGWSYFLGKPLVREAALSELVLSSVLAEGQEVKLSQHSPSAFPKLDVFAWMCRTCGFDPTAELFAIRFTACATTKDAGDDVGMSKKRKRAIAKGGQVRSCHATKDTVQSDDEEEEDDREAESEDDGTHGDTPSPSPAKSGAGSRVSPVHPQDIAVAKTLLAISSIAAKPVSVARGKKKKGKVIQIGRAISDSEGFDRTPTSPVLQRGPRGGGGRTSPPPASNTEAATGGSASAPAVGANISQDERVELVHLQARRREGKAPAVEATVIAPSEGLGLFTEMNEFGESCAAVESLFVRGLAAHLSAKKSALERLDGYRLWLRKAEDDLRHKKDERRVVADTLRRANAENRSLRANLEVVNKRGTERDRQHAAAEERIKSLETRLVSAETAASTLRPATNSAKQACYTLRLAMNDLGVRAKDAPGDDGTAFNFSEWTQEAARSVVEVAGAYGDCCACVSASFMLSLLHAHGCEHIRDFPQYVTEEWPSNSQHSGAALKAFQKGFWQDGGRDCAKTRLRENLERIAKEEEAAAALTGGDPRSSEPAAEREGEGNGGQDHPEAYSRKSCIRPPTGDWRKENEKFVEAKGLSKVKRPLRPIYREMLINGNSYQVIKVAKWMRMDLGQTLEDYDRHRVSCLENSTNLCAKL</sequence>
<feature type="region of interest" description="Disordered" evidence="2">
    <location>
        <begin position="212"/>
        <end position="256"/>
    </location>
</feature>
<feature type="coiled-coil region" evidence="1">
    <location>
        <begin position="360"/>
        <end position="408"/>
    </location>
</feature>
<feature type="region of interest" description="Disordered" evidence="2">
    <location>
        <begin position="546"/>
        <end position="590"/>
    </location>
</feature>